<sequence length="93" mass="10073">MNQQSLFISPSFSSDHICVEQNILLIVHRAPSARTLSTESVACTLFGNDSIKCFEVDDIRHSEAAGMAGLTVTCESVRNDRTSVLMAIVNQGS</sequence>
<evidence type="ECO:0000313" key="2">
    <source>
        <dbReference type="Proteomes" id="UP001281761"/>
    </source>
</evidence>
<accession>A0ABQ9WLQ4</accession>
<organism evidence="1 2">
    <name type="scientific">Blattamonas nauphoetae</name>
    <dbReference type="NCBI Taxonomy" id="2049346"/>
    <lineage>
        <taxon>Eukaryota</taxon>
        <taxon>Metamonada</taxon>
        <taxon>Preaxostyla</taxon>
        <taxon>Oxymonadida</taxon>
        <taxon>Blattamonas</taxon>
    </lineage>
</organism>
<gene>
    <name evidence="1" type="ORF">BLNAU_24690</name>
</gene>
<name>A0ABQ9WLQ4_9EUKA</name>
<reference evidence="1 2" key="1">
    <citation type="journal article" date="2022" name="bioRxiv">
        <title>Genomics of Preaxostyla Flagellates Illuminates Evolutionary Transitions and the Path Towards Mitochondrial Loss.</title>
        <authorList>
            <person name="Novak L.V.F."/>
            <person name="Treitli S.C."/>
            <person name="Pyrih J."/>
            <person name="Halakuc P."/>
            <person name="Pipaliya S.V."/>
            <person name="Vacek V."/>
            <person name="Brzon O."/>
            <person name="Soukal P."/>
            <person name="Eme L."/>
            <person name="Dacks J.B."/>
            <person name="Karnkowska A."/>
            <person name="Elias M."/>
            <person name="Hampl V."/>
        </authorList>
    </citation>
    <scope>NUCLEOTIDE SEQUENCE [LARGE SCALE GENOMIC DNA]</scope>
    <source>
        <strain evidence="1">NAU3</strain>
        <tissue evidence="1">Gut</tissue>
    </source>
</reference>
<dbReference type="Proteomes" id="UP001281761">
    <property type="component" value="Unassembled WGS sequence"/>
</dbReference>
<keyword evidence="2" id="KW-1185">Reference proteome</keyword>
<proteinExistence type="predicted"/>
<evidence type="ECO:0000313" key="1">
    <source>
        <dbReference type="EMBL" id="KAK2940396.1"/>
    </source>
</evidence>
<comment type="caution">
    <text evidence="1">The sequence shown here is derived from an EMBL/GenBank/DDBJ whole genome shotgun (WGS) entry which is preliminary data.</text>
</comment>
<protein>
    <submittedName>
        <fullName evidence="1">Uncharacterized protein</fullName>
    </submittedName>
</protein>
<dbReference type="EMBL" id="JARBJD010000678">
    <property type="protein sequence ID" value="KAK2940396.1"/>
    <property type="molecule type" value="Genomic_DNA"/>
</dbReference>